<organism evidence="1 2">
    <name type="scientific">Hyalomma asiaticum</name>
    <name type="common">Tick</name>
    <dbReference type="NCBI Taxonomy" id="266040"/>
    <lineage>
        <taxon>Eukaryota</taxon>
        <taxon>Metazoa</taxon>
        <taxon>Ecdysozoa</taxon>
        <taxon>Arthropoda</taxon>
        <taxon>Chelicerata</taxon>
        <taxon>Arachnida</taxon>
        <taxon>Acari</taxon>
        <taxon>Parasitiformes</taxon>
        <taxon>Ixodida</taxon>
        <taxon>Ixodoidea</taxon>
        <taxon>Ixodidae</taxon>
        <taxon>Hyalomminae</taxon>
        <taxon>Hyalomma</taxon>
    </lineage>
</organism>
<name>A0ACB7T3X9_HYAAI</name>
<dbReference type="EMBL" id="CM023491">
    <property type="protein sequence ID" value="KAH6940851.1"/>
    <property type="molecule type" value="Genomic_DNA"/>
</dbReference>
<comment type="caution">
    <text evidence="1">The sequence shown here is derived from an EMBL/GenBank/DDBJ whole genome shotgun (WGS) entry which is preliminary data.</text>
</comment>
<reference evidence="1" key="1">
    <citation type="submission" date="2020-05" db="EMBL/GenBank/DDBJ databases">
        <title>Large-scale comparative analyses of tick genomes elucidate their genetic diversity and vector capacities.</title>
        <authorList>
            <person name="Jia N."/>
            <person name="Wang J."/>
            <person name="Shi W."/>
            <person name="Du L."/>
            <person name="Sun Y."/>
            <person name="Zhan W."/>
            <person name="Jiang J."/>
            <person name="Wang Q."/>
            <person name="Zhang B."/>
            <person name="Ji P."/>
            <person name="Sakyi L.B."/>
            <person name="Cui X."/>
            <person name="Yuan T."/>
            <person name="Jiang B."/>
            <person name="Yang W."/>
            <person name="Lam T.T.-Y."/>
            <person name="Chang Q."/>
            <person name="Ding S."/>
            <person name="Wang X."/>
            <person name="Zhu J."/>
            <person name="Ruan X."/>
            <person name="Zhao L."/>
            <person name="Wei J."/>
            <person name="Que T."/>
            <person name="Du C."/>
            <person name="Cheng J."/>
            <person name="Dai P."/>
            <person name="Han X."/>
            <person name="Huang E."/>
            <person name="Gao Y."/>
            <person name="Liu J."/>
            <person name="Shao H."/>
            <person name="Ye R."/>
            <person name="Li L."/>
            <person name="Wei W."/>
            <person name="Wang X."/>
            <person name="Wang C."/>
            <person name="Yang T."/>
            <person name="Huo Q."/>
            <person name="Li W."/>
            <person name="Guo W."/>
            <person name="Chen H."/>
            <person name="Zhou L."/>
            <person name="Ni X."/>
            <person name="Tian J."/>
            <person name="Zhou Y."/>
            <person name="Sheng Y."/>
            <person name="Liu T."/>
            <person name="Pan Y."/>
            <person name="Xia L."/>
            <person name="Li J."/>
            <person name="Zhao F."/>
            <person name="Cao W."/>
        </authorList>
    </citation>
    <scope>NUCLEOTIDE SEQUENCE</scope>
    <source>
        <strain evidence="1">Hyas-2018</strain>
    </source>
</reference>
<evidence type="ECO:0000313" key="2">
    <source>
        <dbReference type="Proteomes" id="UP000821845"/>
    </source>
</evidence>
<protein>
    <submittedName>
        <fullName evidence="1">Uncharacterized protein</fullName>
    </submittedName>
</protein>
<accession>A0ACB7T3X9</accession>
<keyword evidence="2" id="KW-1185">Reference proteome</keyword>
<sequence>MRSSIDTSPSGTLNKKQFSLTGKLNCEAMASGRCRAPRWLKQPPGRGAYLVDWSRAAHAAPSYQQDSRAQPQALLLLGSGPLVARQMALAGREASENITGSARWSPITGSVQWRGREGRQPQQDAVDVKKDPGAHVTKTRPQGNTDDGQKSFRKPHIRLDSEAEQTLAGFVGARPCNRIQMSRREATPNDPIVNEYIDLRHDVMDSNGIHIVYPIPLLVPQHILPKTWCHRVTGSTDENTGKKDFFKEESSALKSGIPHPDTSTGGP</sequence>
<dbReference type="Proteomes" id="UP000821845">
    <property type="component" value="Chromosome 11"/>
</dbReference>
<proteinExistence type="predicted"/>
<evidence type="ECO:0000313" key="1">
    <source>
        <dbReference type="EMBL" id="KAH6940851.1"/>
    </source>
</evidence>
<gene>
    <name evidence="1" type="ORF">HPB50_009078</name>
</gene>